<dbReference type="PANTHER" id="PTHR35097">
    <property type="entry name" value="GDSL ESTERASE/LIPASE"/>
    <property type="match status" value="1"/>
</dbReference>
<keyword evidence="2" id="KW-1185">Reference proteome</keyword>
<protein>
    <submittedName>
        <fullName evidence="1">Uncharacterized protein</fullName>
    </submittedName>
</protein>
<name>A0A445BT57_ARAHY</name>
<comment type="caution">
    <text evidence="1">The sequence shown here is derived from an EMBL/GenBank/DDBJ whole genome shotgun (WGS) entry which is preliminary data.</text>
</comment>
<reference evidence="1 2" key="1">
    <citation type="submission" date="2019-01" db="EMBL/GenBank/DDBJ databases">
        <title>Sequencing of cultivated peanut Arachis hypogaea provides insights into genome evolution and oil improvement.</title>
        <authorList>
            <person name="Chen X."/>
        </authorList>
    </citation>
    <scope>NUCLEOTIDE SEQUENCE [LARGE SCALE GENOMIC DNA]</scope>
    <source>
        <strain evidence="2">cv. Fuhuasheng</strain>
        <tissue evidence="1">Leaves</tissue>
    </source>
</reference>
<dbReference type="STRING" id="3818.A0A445BT57"/>
<proteinExistence type="predicted"/>
<organism evidence="1 2">
    <name type="scientific">Arachis hypogaea</name>
    <name type="common">Peanut</name>
    <dbReference type="NCBI Taxonomy" id="3818"/>
    <lineage>
        <taxon>Eukaryota</taxon>
        <taxon>Viridiplantae</taxon>
        <taxon>Streptophyta</taxon>
        <taxon>Embryophyta</taxon>
        <taxon>Tracheophyta</taxon>
        <taxon>Spermatophyta</taxon>
        <taxon>Magnoliopsida</taxon>
        <taxon>eudicotyledons</taxon>
        <taxon>Gunneridae</taxon>
        <taxon>Pentapetalae</taxon>
        <taxon>rosids</taxon>
        <taxon>fabids</taxon>
        <taxon>Fabales</taxon>
        <taxon>Fabaceae</taxon>
        <taxon>Papilionoideae</taxon>
        <taxon>50 kb inversion clade</taxon>
        <taxon>dalbergioids sensu lato</taxon>
        <taxon>Dalbergieae</taxon>
        <taxon>Pterocarpus clade</taxon>
        <taxon>Arachis</taxon>
    </lineage>
</organism>
<evidence type="ECO:0000313" key="2">
    <source>
        <dbReference type="Proteomes" id="UP000289738"/>
    </source>
</evidence>
<dbReference type="AlphaFoldDB" id="A0A445BT57"/>
<dbReference type="Proteomes" id="UP000289738">
    <property type="component" value="Chromosome A08"/>
</dbReference>
<sequence>MEPANIVFDKLKAVAKSGNEFFHGLFDPRRNPIQILKRLNREAFSDIMKLRDRQEKVERLLSFYKSSKGGPFQESTTHVRGRVDMQDALLIMDSLDQQSLDAITTSRIRTGIGSKFIFETNIGQDTLAAEFVTSQNGKEHPNDVLEMPLSLAKLSYTKNVNDWLSLMAIPIGAKCRDVGIASNSSDEGLTDFSSFGPPLLNLHNGSGIGITVRKSNITASLAQFVAGLGMPTGTNTMESISSTFGKIVSEFSWGKLSLLGLQRVPLQFAQFRKVGAHMIPIVLSRRHKVSETVPEVSPWVEARTQVSTGSIALMAESELADFVKLGGWIEMKDPNFNSVQWALTMSDVSEDPLGWGVSLSGMIGDSTSDHFQAESYLKFNMGNKLCLKPGLAYVMHGDSMVAALMLRSEWSL</sequence>
<dbReference type="PANTHER" id="PTHR35097:SF1">
    <property type="entry name" value="GDSL ESTERASE_LIPASE"/>
    <property type="match status" value="1"/>
</dbReference>
<gene>
    <name evidence="1" type="ORF">Ahy_A08g038306</name>
</gene>
<evidence type="ECO:0000313" key="1">
    <source>
        <dbReference type="EMBL" id="RYR41885.1"/>
    </source>
</evidence>
<accession>A0A445BT57</accession>
<dbReference type="EMBL" id="SDMP01000008">
    <property type="protein sequence ID" value="RYR41885.1"/>
    <property type="molecule type" value="Genomic_DNA"/>
</dbReference>